<comment type="caution">
    <text evidence="2">The sequence shown here is derived from an EMBL/GenBank/DDBJ whole genome shotgun (WGS) entry which is preliminary data.</text>
</comment>
<sequence length="302" mass="34020">MGDDPIFHLLNEQFYVRVAGIWFDRICKFGQFMHILKIRLIQHLAIACVAVVQRDSQGAQKVIDSDFDIAAFLAREAFFVASIDFFSTRRFRMPNVAACVIYIRAHGVARAGHHILLPLIDTHRLFAADPFGVIECFGNQLHPVKLSRTGTQPIAGHTQCIFVQPPAMRDMLRAIKLKYLIDRVEGGEPDTLVWIQHRIVYSRLASLEKAAPIFPFRFDEEFIFLLLPFSDSVPGLLSLGNPLFVVDLPKRQVVREGVAVFFVFLLPVLLGFGSPLCGIHRLTSSVLFNLFVKSGQFSGICH</sequence>
<dbReference type="EMBL" id="JXQW01000062">
    <property type="protein sequence ID" value="KIP96529.1"/>
    <property type="molecule type" value="Genomic_DNA"/>
</dbReference>
<organism evidence="2 3">
    <name type="scientific">Pseudomonas fulva</name>
    <dbReference type="NCBI Taxonomy" id="47880"/>
    <lineage>
        <taxon>Bacteria</taxon>
        <taxon>Pseudomonadati</taxon>
        <taxon>Pseudomonadota</taxon>
        <taxon>Gammaproteobacteria</taxon>
        <taxon>Pseudomonadales</taxon>
        <taxon>Pseudomonadaceae</taxon>
        <taxon>Pseudomonas</taxon>
    </lineage>
</organism>
<evidence type="ECO:0000313" key="3">
    <source>
        <dbReference type="Proteomes" id="UP000032068"/>
    </source>
</evidence>
<dbReference type="AlphaFoldDB" id="A0A0D0KET4"/>
<evidence type="ECO:0000313" key="2">
    <source>
        <dbReference type="EMBL" id="KIP96529.1"/>
    </source>
</evidence>
<keyword evidence="1" id="KW-0472">Membrane</keyword>
<reference evidence="2 3" key="1">
    <citation type="submission" date="2014-12" db="EMBL/GenBank/DDBJ databases">
        <title>16Stimator: statistical estimation of ribosomal gene copy numbers from draft genome assemblies.</title>
        <authorList>
            <person name="Perisin M.A."/>
            <person name="Vetter M."/>
            <person name="Gilbert J.A."/>
            <person name="Bergelson J."/>
        </authorList>
    </citation>
    <scope>NUCLEOTIDE SEQUENCE [LARGE SCALE GENOMIC DNA]</scope>
    <source>
        <strain evidence="2 3">MEJ086</strain>
    </source>
</reference>
<feature type="transmembrane region" description="Helical" evidence="1">
    <location>
        <begin position="258"/>
        <end position="282"/>
    </location>
</feature>
<protein>
    <submittedName>
        <fullName evidence="2">Uncharacterized protein</fullName>
    </submittedName>
</protein>
<gene>
    <name evidence="2" type="ORF">RU08_19825</name>
</gene>
<keyword evidence="1" id="KW-0812">Transmembrane</keyword>
<dbReference type="Proteomes" id="UP000032068">
    <property type="component" value="Unassembled WGS sequence"/>
</dbReference>
<evidence type="ECO:0000256" key="1">
    <source>
        <dbReference type="SAM" id="Phobius"/>
    </source>
</evidence>
<proteinExistence type="predicted"/>
<feature type="transmembrane region" description="Helical" evidence="1">
    <location>
        <begin position="222"/>
        <end position="246"/>
    </location>
</feature>
<name>A0A0D0KET4_9PSED</name>
<keyword evidence="1" id="KW-1133">Transmembrane helix</keyword>
<accession>A0A0D0KET4</accession>